<dbReference type="KEGG" id="hje:HacjB3_07815"/>
<dbReference type="EMBL" id="CP002062">
    <property type="protein sequence ID" value="ADJ14948.1"/>
    <property type="molecule type" value="Genomic_DNA"/>
</dbReference>
<dbReference type="AlphaFoldDB" id="D8J2J1"/>
<feature type="compositionally biased region" description="Basic and acidic residues" evidence="1">
    <location>
        <begin position="11"/>
        <end position="31"/>
    </location>
</feature>
<proteinExistence type="predicted"/>
<dbReference type="HOGENOM" id="CLU_217789_0_0_2"/>
<dbReference type="GeneID" id="78824067"/>
<evidence type="ECO:0000313" key="2">
    <source>
        <dbReference type="EMBL" id="ADJ14948.1"/>
    </source>
</evidence>
<dbReference type="eggNOG" id="arCOG11418">
    <property type="taxonomic scope" value="Archaea"/>
</dbReference>
<organism evidence="2 4">
    <name type="scientific">Halalkalicoccus jeotgali (strain DSM 18796 / CECT 7217 / JCM 14584 / KCTC 4019 / B3)</name>
    <dbReference type="NCBI Taxonomy" id="795797"/>
    <lineage>
        <taxon>Archaea</taxon>
        <taxon>Methanobacteriati</taxon>
        <taxon>Methanobacteriota</taxon>
        <taxon>Stenosarchaea group</taxon>
        <taxon>Halobacteria</taxon>
        <taxon>Halobacteriales</taxon>
        <taxon>Halococcaceae</taxon>
        <taxon>Halalkalicoccus</taxon>
    </lineage>
</organism>
<dbReference type="RefSeq" id="WP_008417710.1">
    <property type="nucleotide sequence ID" value="NC_014297.1"/>
</dbReference>
<gene>
    <name evidence="2" type="ordered locus">HacjB3_07815</name>
    <name evidence="3" type="ORF">C497_14907</name>
</gene>
<reference evidence="2 4" key="1">
    <citation type="journal article" date="2010" name="J. Bacteriol.">
        <title>Complete genome sequence of Halalkalicoccus jeotgali B3(T), an extremely halophilic archaeon.</title>
        <authorList>
            <person name="Roh S.W."/>
            <person name="Nam Y.D."/>
            <person name="Nam S.H."/>
            <person name="Choi S.H."/>
            <person name="Park H.S."/>
            <person name="Bae J.W."/>
        </authorList>
    </citation>
    <scope>NUCLEOTIDE SEQUENCE [LARGE SCALE GENOMIC DNA]</scope>
    <source>
        <strain evidence="2">B3</strain>
        <strain evidence="4">DSM 18796 / CECT 7217 / JCM 14584 / KCTC 4019 / B3</strain>
    </source>
</reference>
<name>D8J2J1_HALJB</name>
<reference evidence="3 5" key="2">
    <citation type="journal article" date="2014" name="PLoS Genet.">
        <title>Phylogenetically driven sequencing of extremely halophilic archaea reveals strategies for static and dynamic osmo-response.</title>
        <authorList>
            <person name="Becker E.A."/>
            <person name="Seitzer P.M."/>
            <person name="Tritt A."/>
            <person name="Larsen D."/>
            <person name="Krusor M."/>
            <person name="Yao A.I."/>
            <person name="Wu D."/>
            <person name="Madern D."/>
            <person name="Eisen J.A."/>
            <person name="Darling A.E."/>
            <person name="Facciotti M.T."/>
        </authorList>
    </citation>
    <scope>NUCLEOTIDE SEQUENCE [LARGE SCALE GENOMIC DNA]</scope>
    <source>
        <strain evidence="3">B3</strain>
        <strain evidence="5">DSM 18796 / CECT 7217 / JCM 14584 / KCTC 4019 / B3</strain>
    </source>
</reference>
<evidence type="ECO:0000313" key="3">
    <source>
        <dbReference type="EMBL" id="ELY35036.1"/>
    </source>
</evidence>
<feature type="region of interest" description="Disordered" evidence="1">
    <location>
        <begin position="1"/>
        <end position="31"/>
    </location>
</feature>
<dbReference type="Proteomes" id="UP000000390">
    <property type="component" value="Chromosome"/>
</dbReference>
<evidence type="ECO:0000313" key="4">
    <source>
        <dbReference type="Proteomes" id="UP000000390"/>
    </source>
</evidence>
<dbReference type="PATRIC" id="fig|795797.18.peg.1554"/>
<keyword evidence="5" id="KW-1185">Reference proteome</keyword>
<dbReference type="EMBL" id="AOHV01000038">
    <property type="protein sequence ID" value="ELY35036.1"/>
    <property type="molecule type" value="Genomic_DNA"/>
</dbReference>
<evidence type="ECO:0000256" key="1">
    <source>
        <dbReference type="SAM" id="MobiDB-lite"/>
    </source>
</evidence>
<accession>D8J2J1</accession>
<evidence type="ECO:0000313" key="5">
    <source>
        <dbReference type="Proteomes" id="UP000011645"/>
    </source>
</evidence>
<sequence>MCHCFGSVEGMSERERTEVREEHSIEELRGEYSSEDLERLGVTA</sequence>
<protein>
    <submittedName>
        <fullName evidence="2">Uncharacterized protein</fullName>
    </submittedName>
</protein>
<dbReference type="Proteomes" id="UP000011645">
    <property type="component" value="Unassembled WGS sequence"/>
</dbReference>